<organism evidence="11 12">
    <name type="scientific">Geodermatophilus obscurus</name>
    <dbReference type="NCBI Taxonomy" id="1861"/>
    <lineage>
        <taxon>Bacteria</taxon>
        <taxon>Bacillati</taxon>
        <taxon>Actinomycetota</taxon>
        <taxon>Actinomycetes</taxon>
        <taxon>Geodermatophilales</taxon>
        <taxon>Geodermatophilaceae</taxon>
        <taxon>Geodermatophilus</taxon>
    </lineage>
</organism>
<dbReference type="Gene3D" id="2.20.25.90">
    <property type="entry name" value="ADC-like domains"/>
    <property type="match status" value="1"/>
</dbReference>
<keyword evidence="4" id="KW-0004">4Fe-4S</keyword>
<evidence type="ECO:0000313" key="11">
    <source>
        <dbReference type="EMBL" id="SHN86767.1"/>
    </source>
</evidence>
<evidence type="ECO:0000313" key="12">
    <source>
        <dbReference type="Proteomes" id="UP000184428"/>
    </source>
</evidence>
<dbReference type="PROSITE" id="PS51669">
    <property type="entry name" value="4FE4S_MOW_BIS_MGD"/>
    <property type="match status" value="1"/>
</dbReference>
<protein>
    <submittedName>
        <fullName evidence="11">Formate dehydrogenase major subunit</fullName>
    </submittedName>
</protein>
<evidence type="ECO:0000256" key="6">
    <source>
        <dbReference type="ARBA" id="ARBA00023002"/>
    </source>
</evidence>
<dbReference type="Gene3D" id="3.40.50.740">
    <property type="match status" value="1"/>
</dbReference>
<evidence type="ECO:0000256" key="9">
    <source>
        <dbReference type="SAM" id="MobiDB-lite"/>
    </source>
</evidence>
<evidence type="ECO:0000256" key="2">
    <source>
        <dbReference type="ARBA" id="ARBA00004196"/>
    </source>
</evidence>
<dbReference type="GO" id="GO:0009061">
    <property type="term" value="P:anaerobic respiration"/>
    <property type="evidence" value="ECO:0007669"/>
    <property type="project" value="TreeGrafter"/>
</dbReference>
<feature type="region of interest" description="Disordered" evidence="9">
    <location>
        <begin position="137"/>
        <end position="156"/>
    </location>
</feature>
<dbReference type="GO" id="GO:0016491">
    <property type="term" value="F:oxidoreductase activity"/>
    <property type="evidence" value="ECO:0007669"/>
    <property type="project" value="UniProtKB-KW"/>
</dbReference>
<feature type="compositionally biased region" description="Basic and acidic residues" evidence="9">
    <location>
        <begin position="1"/>
        <end position="24"/>
    </location>
</feature>
<dbReference type="GO" id="GO:0051539">
    <property type="term" value="F:4 iron, 4 sulfur cluster binding"/>
    <property type="evidence" value="ECO:0007669"/>
    <property type="project" value="UniProtKB-KW"/>
</dbReference>
<dbReference type="AlphaFoldDB" id="A0A1M7UV17"/>
<evidence type="ECO:0000256" key="8">
    <source>
        <dbReference type="ARBA" id="ARBA00023014"/>
    </source>
</evidence>
<comment type="similarity">
    <text evidence="3">Belongs to the prokaryotic molybdopterin-containing oxidoreductase family.</text>
</comment>
<evidence type="ECO:0000256" key="3">
    <source>
        <dbReference type="ARBA" id="ARBA00010312"/>
    </source>
</evidence>
<keyword evidence="6" id="KW-0560">Oxidoreductase</keyword>
<dbReference type="SMART" id="SM00926">
    <property type="entry name" value="Molybdop_Fe4S4"/>
    <property type="match status" value="1"/>
</dbReference>
<evidence type="ECO:0000259" key="10">
    <source>
        <dbReference type="PROSITE" id="PS51669"/>
    </source>
</evidence>
<evidence type="ECO:0000256" key="4">
    <source>
        <dbReference type="ARBA" id="ARBA00022485"/>
    </source>
</evidence>
<dbReference type="GO" id="GO:0030313">
    <property type="term" value="C:cell envelope"/>
    <property type="evidence" value="ECO:0007669"/>
    <property type="project" value="UniProtKB-SubCell"/>
</dbReference>
<dbReference type="PANTHER" id="PTHR43598:SF1">
    <property type="entry name" value="FORMATE DEHYDROGENASE-O MAJOR SUBUNIT"/>
    <property type="match status" value="1"/>
</dbReference>
<dbReference type="InterPro" id="IPR006963">
    <property type="entry name" value="Mopterin_OxRdtase_4Fe-4S_dom"/>
</dbReference>
<dbReference type="Pfam" id="PF04879">
    <property type="entry name" value="Molybdop_Fe4S4"/>
    <property type="match status" value="1"/>
</dbReference>
<evidence type="ECO:0000256" key="1">
    <source>
        <dbReference type="ARBA" id="ARBA00001966"/>
    </source>
</evidence>
<sequence length="251" mass="27329">MINSKEGRPGETGRPGEEGREAGRGRASGGMAEGQAGRRNRNGRLSQERAGLAAPSGRRSGRVAGVKTWLDAWPVFRQLTGADPLGRGLAARSKATENVVSRTATADRVVQSVCPYCAVGCGQRIYVKDEQIVQIEGDPDSPISRGRLCPKGSASKQLVTSPTRVTTVKYRRPFGTEWEDLELDTAMHMIADRVIEARRKGWQDENDGKRVNRTMGIASLGGATLDNEENYLMKKLYSAMGAIQIENQARI</sequence>
<name>A0A1M7UV17_9ACTN</name>
<keyword evidence="8" id="KW-0411">Iron-sulfur</keyword>
<accession>A0A1M7UV17</accession>
<keyword evidence="5" id="KW-0479">Metal-binding</keyword>
<evidence type="ECO:0000256" key="5">
    <source>
        <dbReference type="ARBA" id="ARBA00022723"/>
    </source>
</evidence>
<dbReference type="SUPFAM" id="SSF53706">
    <property type="entry name" value="Formate dehydrogenase/DMSO reductase, domains 1-3"/>
    <property type="match status" value="1"/>
</dbReference>
<dbReference type="Proteomes" id="UP000184428">
    <property type="component" value="Unassembled WGS sequence"/>
</dbReference>
<dbReference type="GO" id="GO:0009055">
    <property type="term" value="F:electron transfer activity"/>
    <property type="evidence" value="ECO:0007669"/>
    <property type="project" value="TreeGrafter"/>
</dbReference>
<dbReference type="PANTHER" id="PTHR43598">
    <property type="entry name" value="TUNGSTEN-CONTAINING FORMYLMETHANOFURAN DEHYDROGENASE 2 SUBUNIT B"/>
    <property type="match status" value="1"/>
</dbReference>
<evidence type="ECO:0000256" key="7">
    <source>
        <dbReference type="ARBA" id="ARBA00023004"/>
    </source>
</evidence>
<comment type="subcellular location">
    <subcellularLocation>
        <location evidence="2">Cell envelope</location>
    </subcellularLocation>
</comment>
<gene>
    <name evidence="11" type="ORF">SAMN05660350_03991</name>
</gene>
<dbReference type="GO" id="GO:0030151">
    <property type="term" value="F:molybdenum ion binding"/>
    <property type="evidence" value="ECO:0007669"/>
    <property type="project" value="TreeGrafter"/>
</dbReference>
<keyword evidence="7" id="KW-0408">Iron</keyword>
<comment type="cofactor">
    <cofactor evidence="1">
        <name>[4Fe-4S] cluster</name>
        <dbReference type="ChEBI" id="CHEBI:49883"/>
    </cofactor>
</comment>
<feature type="region of interest" description="Disordered" evidence="9">
    <location>
        <begin position="1"/>
        <end position="63"/>
    </location>
</feature>
<reference evidence="11 12" key="1">
    <citation type="submission" date="2016-12" db="EMBL/GenBank/DDBJ databases">
        <authorList>
            <person name="Song W.-J."/>
            <person name="Kurnit D.M."/>
        </authorList>
    </citation>
    <scope>NUCLEOTIDE SEQUENCE [LARGE SCALE GENOMIC DNA]</scope>
    <source>
        <strain evidence="11 12">DSM 43162</strain>
    </source>
</reference>
<feature type="domain" description="4Fe-4S Mo/W bis-MGD-type" evidence="10">
    <location>
        <begin position="107"/>
        <end position="163"/>
    </location>
</feature>
<dbReference type="EMBL" id="FRDM01000031">
    <property type="protein sequence ID" value="SHN86767.1"/>
    <property type="molecule type" value="Genomic_DNA"/>
</dbReference>
<proteinExistence type="inferred from homology"/>